<dbReference type="Proteomes" id="UP000000311">
    <property type="component" value="Unassembled WGS sequence"/>
</dbReference>
<dbReference type="AlphaFoldDB" id="E2A6V9"/>
<evidence type="ECO:0000313" key="2">
    <source>
        <dbReference type="Proteomes" id="UP000000311"/>
    </source>
</evidence>
<keyword evidence="2" id="KW-1185">Reference proteome</keyword>
<name>E2A6V9_CAMFO</name>
<reference evidence="1 2" key="1">
    <citation type="journal article" date="2010" name="Science">
        <title>Genomic comparison of the ants Camponotus floridanus and Harpegnathos saltator.</title>
        <authorList>
            <person name="Bonasio R."/>
            <person name="Zhang G."/>
            <person name="Ye C."/>
            <person name="Mutti N.S."/>
            <person name="Fang X."/>
            <person name="Qin N."/>
            <person name="Donahue G."/>
            <person name="Yang P."/>
            <person name="Li Q."/>
            <person name="Li C."/>
            <person name="Zhang P."/>
            <person name="Huang Z."/>
            <person name="Berger S.L."/>
            <person name="Reinberg D."/>
            <person name="Wang J."/>
            <person name="Liebig J."/>
        </authorList>
    </citation>
    <scope>NUCLEOTIDE SEQUENCE [LARGE SCALE GENOMIC DNA]</scope>
    <source>
        <strain evidence="2">C129</strain>
    </source>
</reference>
<proteinExistence type="predicted"/>
<organism evidence="2">
    <name type="scientific">Camponotus floridanus</name>
    <name type="common">Florida carpenter ant</name>
    <dbReference type="NCBI Taxonomy" id="104421"/>
    <lineage>
        <taxon>Eukaryota</taxon>
        <taxon>Metazoa</taxon>
        <taxon>Ecdysozoa</taxon>
        <taxon>Arthropoda</taxon>
        <taxon>Hexapoda</taxon>
        <taxon>Insecta</taxon>
        <taxon>Pterygota</taxon>
        <taxon>Neoptera</taxon>
        <taxon>Endopterygota</taxon>
        <taxon>Hymenoptera</taxon>
        <taxon>Apocrita</taxon>
        <taxon>Aculeata</taxon>
        <taxon>Formicoidea</taxon>
        <taxon>Formicidae</taxon>
        <taxon>Formicinae</taxon>
        <taxon>Camponotus</taxon>
    </lineage>
</organism>
<dbReference type="InParanoid" id="E2A6V9"/>
<dbReference type="EMBL" id="GL437203">
    <property type="protein sequence ID" value="EFN70825.1"/>
    <property type="molecule type" value="Genomic_DNA"/>
</dbReference>
<sequence>MARKKFSPLLVFQETSIEFSTERLPSFLLSFLFENRREIRKRLSRQLDLTSLYVDENEFGTVEDQKTSESFTSSMWEEFSRSVRWETATR</sequence>
<gene>
    <name evidence="1" type="ORF">EAG_02498</name>
</gene>
<accession>E2A6V9</accession>
<evidence type="ECO:0000313" key="1">
    <source>
        <dbReference type="EMBL" id="EFN70825.1"/>
    </source>
</evidence>
<protein>
    <submittedName>
        <fullName evidence="1">Uncharacterized protein</fullName>
    </submittedName>
</protein>